<feature type="transmembrane region" description="Helical" evidence="1">
    <location>
        <begin position="199"/>
        <end position="220"/>
    </location>
</feature>
<dbReference type="Proteomes" id="UP001162640">
    <property type="component" value="Unassembled WGS sequence"/>
</dbReference>
<evidence type="ECO:0000313" key="3">
    <source>
        <dbReference type="Proteomes" id="UP001162640"/>
    </source>
</evidence>
<protein>
    <submittedName>
        <fullName evidence="2">Uncharacterized protein</fullName>
    </submittedName>
</protein>
<evidence type="ECO:0000256" key="1">
    <source>
        <dbReference type="SAM" id="Phobius"/>
    </source>
</evidence>
<accession>A0A9W7EVK5</accession>
<feature type="transmembrane region" description="Helical" evidence="1">
    <location>
        <begin position="75"/>
        <end position="96"/>
    </location>
</feature>
<evidence type="ECO:0000313" key="2">
    <source>
        <dbReference type="EMBL" id="GMH91423.1"/>
    </source>
</evidence>
<organism evidence="2 3">
    <name type="scientific">Triparma laevis f. inornata</name>
    <dbReference type="NCBI Taxonomy" id="1714386"/>
    <lineage>
        <taxon>Eukaryota</taxon>
        <taxon>Sar</taxon>
        <taxon>Stramenopiles</taxon>
        <taxon>Ochrophyta</taxon>
        <taxon>Bolidophyceae</taxon>
        <taxon>Parmales</taxon>
        <taxon>Triparmaceae</taxon>
        <taxon>Triparma</taxon>
    </lineage>
</organism>
<dbReference type="EMBL" id="BLQM01000471">
    <property type="protein sequence ID" value="GMH91423.1"/>
    <property type="molecule type" value="Genomic_DNA"/>
</dbReference>
<gene>
    <name evidence="2" type="ORF">TL16_g12052</name>
</gene>
<feature type="transmembrane region" description="Helical" evidence="1">
    <location>
        <begin position="226"/>
        <end position="245"/>
    </location>
</feature>
<keyword evidence="1" id="KW-0812">Transmembrane</keyword>
<keyword evidence="1" id="KW-1133">Transmembrane helix</keyword>
<reference evidence="3" key="1">
    <citation type="journal article" date="2023" name="Commun. Biol.">
        <title>Genome analysis of Parmales, the sister group of diatoms, reveals the evolutionary specialization of diatoms from phago-mixotrophs to photoautotrophs.</title>
        <authorList>
            <person name="Ban H."/>
            <person name="Sato S."/>
            <person name="Yoshikawa S."/>
            <person name="Yamada K."/>
            <person name="Nakamura Y."/>
            <person name="Ichinomiya M."/>
            <person name="Sato N."/>
            <person name="Blanc-Mathieu R."/>
            <person name="Endo H."/>
            <person name="Kuwata A."/>
            <person name="Ogata H."/>
        </authorList>
    </citation>
    <scope>NUCLEOTIDE SEQUENCE [LARGE SCALE GENOMIC DNA]</scope>
</reference>
<sequence length="467" mass="52888">MLIGLGGEMMNEVGDQYLIVVRNSSGDVAKDVRAWVKKCFPSDGMFAEVKESMMELLVFVATRTRVFIKISRIGVATKLLLTLSLGCVDVLTDLLVSKSYYDAKDFSTAYATMGFAVLAIVNSGSGYFCSVWEKVEDGALWENVACSFGAGIISSVMSRAFIMTDGKFGFILSKYLNTPGDPYDGWISKIGRGEKRRQMFGMFLFNTCYFSRFVLAMSLFRQAFGSRAPVFVLIGIELCAVCTYMGYKGEPWSPCSYIGPFIWWTMWYVLASAVPLIIAANPTELGPEVFAGTMVWRLLTNGGVVYVALGELEKKEHYLNLTTGMMGYWISLGMAAVGLAMFFRNCDPNFVRGLFWGPKSGKERTRDCWRDENIWEKGFKTKDEKIWKGWIECFHPTYLPFDLMTPWIYEALVEKYEDKSLERPDWMNKSNESEFIKRVARIYKWKGTDGEEVNKALAQLFERSGAD</sequence>
<feature type="transmembrane region" description="Helical" evidence="1">
    <location>
        <begin position="290"/>
        <end position="309"/>
    </location>
</feature>
<name>A0A9W7EVK5_9STRA</name>
<comment type="caution">
    <text evidence="2">The sequence shown here is derived from an EMBL/GenBank/DDBJ whole genome shotgun (WGS) entry which is preliminary data.</text>
</comment>
<feature type="transmembrane region" description="Helical" evidence="1">
    <location>
        <begin position="321"/>
        <end position="343"/>
    </location>
</feature>
<keyword evidence="1" id="KW-0472">Membrane</keyword>
<proteinExistence type="predicted"/>
<dbReference type="AlphaFoldDB" id="A0A9W7EVK5"/>
<feature type="transmembrane region" description="Helical" evidence="1">
    <location>
        <begin position="108"/>
        <end position="128"/>
    </location>
</feature>
<feature type="transmembrane region" description="Helical" evidence="1">
    <location>
        <begin position="140"/>
        <end position="162"/>
    </location>
</feature>
<feature type="transmembrane region" description="Helical" evidence="1">
    <location>
        <begin position="257"/>
        <end position="278"/>
    </location>
</feature>